<evidence type="ECO:0000313" key="3">
    <source>
        <dbReference type="Proteomes" id="UP000076079"/>
    </source>
</evidence>
<evidence type="ECO:0000259" key="1">
    <source>
        <dbReference type="Pfam" id="PF12697"/>
    </source>
</evidence>
<dbReference type="Proteomes" id="UP000076079">
    <property type="component" value="Chromosome"/>
</dbReference>
<reference evidence="2 3" key="1">
    <citation type="journal article" date="2016" name="Genome Announc.">
        <title>First Complete Genome Sequence of a Subdivision 6 Acidobacterium Strain.</title>
        <authorList>
            <person name="Huang S."/>
            <person name="Vieira S."/>
            <person name="Bunk B."/>
            <person name="Riedel T."/>
            <person name="Sproer C."/>
            <person name="Overmann J."/>
        </authorList>
    </citation>
    <scope>NUCLEOTIDE SEQUENCE [LARGE SCALE GENOMIC DNA]</scope>
    <source>
        <strain evidence="3">DSM 100886 HEG_-6_39</strain>
    </source>
</reference>
<name>A0A143PJ97_LUTPR</name>
<dbReference type="EC" id="3.-.-.-" evidence="2"/>
<keyword evidence="3" id="KW-1185">Reference proteome</keyword>
<dbReference type="OrthoDB" id="9797695at2"/>
<dbReference type="GO" id="GO:0016020">
    <property type="term" value="C:membrane"/>
    <property type="evidence" value="ECO:0007669"/>
    <property type="project" value="TreeGrafter"/>
</dbReference>
<gene>
    <name evidence="2" type="ORF">LuPra_01839</name>
</gene>
<dbReference type="AlphaFoldDB" id="A0A143PJ97"/>
<dbReference type="EMBL" id="CP015136">
    <property type="protein sequence ID" value="AMY08635.1"/>
    <property type="molecule type" value="Genomic_DNA"/>
</dbReference>
<feature type="domain" description="AB hydrolase-1" evidence="1">
    <location>
        <begin position="63"/>
        <end position="304"/>
    </location>
</feature>
<protein>
    <submittedName>
        <fullName evidence="2">Putative hydrolase</fullName>
        <ecNumber evidence="2">3.-.-.-</ecNumber>
    </submittedName>
</protein>
<dbReference type="InterPro" id="IPR029058">
    <property type="entry name" value="AB_hydrolase_fold"/>
</dbReference>
<dbReference type="STRING" id="1855912.LuPra_01839"/>
<dbReference type="RefSeq" id="WP_157898932.1">
    <property type="nucleotide sequence ID" value="NZ_CP015136.1"/>
</dbReference>
<accession>A0A143PJ97</accession>
<dbReference type="InterPro" id="IPR000073">
    <property type="entry name" value="AB_hydrolase_1"/>
</dbReference>
<dbReference type="GO" id="GO:0016787">
    <property type="term" value="F:hydrolase activity"/>
    <property type="evidence" value="ECO:0007669"/>
    <property type="project" value="UniProtKB-KW"/>
</dbReference>
<evidence type="ECO:0000313" key="2">
    <source>
        <dbReference type="EMBL" id="AMY08635.1"/>
    </source>
</evidence>
<dbReference type="SUPFAM" id="SSF53474">
    <property type="entry name" value="alpha/beta-Hydrolases"/>
    <property type="match status" value="1"/>
</dbReference>
<dbReference type="InterPro" id="IPR050266">
    <property type="entry name" value="AB_hydrolase_sf"/>
</dbReference>
<sequence length="315" mass="34559">MNRSKSRLNQMRVVQAFITLPMIVALFSGRANGQLPAAAAPLKAIAINGTTLHYVERGSGTPIVFVHGSLGDYRTFQPQFDALSSNFRVVAYSRRFHPPNDVPAGVPSYALQVHVDDLAELVKVLGLGPCHFVGASYGAYVALAFSLQHPDLVRSLVLGEPPVFPLLQNSSVGRGLLEAFRRNAIEPAREAFRAGELETGLRRFIDGVMGEGTFDRMPPEARKRVMIFGPEMRLEMLTDSSIAMTPLACEALAKLSRPVLLISGDRSVPMFHVVTRELEQCLEGETHVMLPDADHGLHGRNPAFYLESVKVFLAR</sequence>
<dbReference type="Pfam" id="PF12697">
    <property type="entry name" value="Abhydrolase_6"/>
    <property type="match status" value="1"/>
</dbReference>
<dbReference type="Gene3D" id="3.40.50.1820">
    <property type="entry name" value="alpha/beta hydrolase"/>
    <property type="match status" value="1"/>
</dbReference>
<reference evidence="3" key="2">
    <citation type="submission" date="2016-04" db="EMBL/GenBank/DDBJ databases">
        <title>First Complete Genome Sequence of a Subdivision 6 Acidobacterium.</title>
        <authorList>
            <person name="Huang S."/>
            <person name="Vieira S."/>
            <person name="Bunk B."/>
            <person name="Riedel T."/>
            <person name="Sproeer C."/>
            <person name="Overmann J."/>
        </authorList>
    </citation>
    <scope>NUCLEOTIDE SEQUENCE [LARGE SCALE GENOMIC DNA]</scope>
    <source>
        <strain evidence="3">DSM 100886 HEG_-6_39</strain>
    </source>
</reference>
<dbReference type="KEGG" id="abac:LuPra_01839"/>
<keyword evidence="2" id="KW-0378">Hydrolase</keyword>
<dbReference type="PANTHER" id="PTHR43798:SF33">
    <property type="entry name" value="HYDROLASE, PUTATIVE (AFU_ORTHOLOGUE AFUA_2G14860)-RELATED"/>
    <property type="match status" value="1"/>
</dbReference>
<proteinExistence type="predicted"/>
<organism evidence="2 3">
    <name type="scientific">Luteitalea pratensis</name>
    <dbReference type="NCBI Taxonomy" id="1855912"/>
    <lineage>
        <taxon>Bacteria</taxon>
        <taxon>Pseudomonadati</taxon>
        <taxon>Acidobacteriota</taxon>
        <taxon>Vicinamibacteria</taxon>
        <taxon>Vicinamibacterales</taxon>
        <taxon>Vicinamibacteraceae</taxon>
        <taxon>Luteitalea</taxon>
    </lineage>
</organism>
<dbReference type="PANTHER" id="PTHR43798">
    <property type="entry name" value="MONOACYLGLYCEROL LIPASE"/>
    <property type="match status" value="1"/>
</dbReference>